<dbReference type="OrthoDB" id="1925699at2759"/>
<evidence type="ECO:0000313" key="1">
    <source>
        <dbReference type="EMBL" id="CAG9579628.1"/>
    </source>
</evidence>
<dbReference type="AlphaFoldDB" id="A0A8J2VVF2"/>
<dbReference type="Pfam" id="PF11901">
    <property type="entry name" value="DM9"/>
    <property type="match status" value="1"/>
</dbReference>
<dbReference type="EMBL" id="CAKASE010000079">
    <property type="protein sequence ID" value="CAG9579628.1"/>
    <property type="molecule type" value="Genomic_DNA"/>
</dbReference>
<organism evidence="1 2">
    <name type="scientific">Danaus chrysippus</name>
    <name type="common">African queen</name>
    <dbReference type="NCBI Taxonomy" id="151541"/>
    <lineage>
        <taxon>Eukaryota</taxon>
        <taxon>Metazoa</taxon>
        <taxon>Ecdysozoa</taxon>
        <taxon>Arthropoda</taxon>
        <taxon>Hexapoda</taxon>
        <taxon>Insecta</taxon>
        <taxon>Pterygota</taxon>
        <taxon>Neoptera</taxon>
        <taxon>Endopterygota</taxon>
        <taxon>Lepidoptera</taxon>
        <taxon>Glossata</taxon>
        <taxon>Ditrysia</taxon>
        <taxon>Papilionoidea</taxon>
        <taxon>Nymphalidae</taxon>
        <taxon>Danainae</taxon>
        <taxon>Danaini</taxon>
        <taxon>Danaina</taxon>
        <taxon>Danaus</taxon>
        <taxon>Anosia</taxon>
    </lineage>
</organism>
<proteinExistence type="predicted"/>
<sequence length="187" mass="20692">MLTLLKKSWIHQFLSAIVPLWRGIRSSCLKMSSMFPWTIANSETYRWVPACLSQRSIPMGALRVGTDENGNEIYAGRAHHKGGLQPAIVIPAKNTCYISYAGEEIVIDQFEVLVPATFSWQFSSQGKVPPGAVEGGFAANGEKLYFGRVTINGLPIPGKIQQSHGVCYYPFEGKEGKSDKYECLVLF</sequence>
<protein>
    <submittedName>
        <fullName evidence="1">(African queen) hypothetical protein</fullName>
    </submittedName>
</protein>
<comment type="caution">
    <text evidence="1">The sequence shown here is derived from an EMBL/GenBank/DDBJ whole genome shotgun (WGS) entry which is preliminary data.</text>
</comment>
<reference evidence="1" key="1">
    <citation type="submission" date="2021-09" db="EMBL/GenBank/DDBJ databases">
        <authorList>
            <person name="Martin H S."/>
        </authorList>
    </citation>
    <scope>NUCLEOTIDE SEQUENCE</scope>
</reference>
<keyword evidence="2" id="KW-1185">Reference proteome</keyword>
<evidence type="ECO:0000313" key="2">
    <source>
        <dbReference type="Proteomes" id="UP000789524"/>
    </source>
</evidence>
<dbReference type="Proteomes" id="UP000789524">
    <property type="component" value="Unassembled WGS sequence"/>
</dbReference>
<dbReference type="PANTHER" id="PTHR31649:SF10">
    <property type="entry name" value="IP19903P-RELATED"/>
    <property type="match status" value="1"/>
</dbReference>
<name>A0A8J2VVF2_9NEOP</name>
<accession>A0A8J2VVF2</accession>
<gene>
    <name evidence="1" type="ORF">DCHRY22_LOCUS13225</name>
</gene>
<dbReference type="InterPro" id="IPR006616">
    <property type="entry name" value="DM9_repeat"/>
</dbReference>
<dbReference type="SMART" id="SM00696">
    <property type="entry name" value="DM9"/>
    <property type="match status" value="2"/>
</dbReference>
<dbReference type="PANTHER" id="PTHR31649">
    <property type="entry name" value="AGAP009604-PA"/>
    <property type="match status" value="1"/>
</dbReference>